<evidence type="ECO:0000313" key="2">
    <source>
        <dbReference type="EMBL" id="GAB99910.1"/>
    </source>
</evidence>
<dbReference type="Pfam" id="PF20091">
    <property type="entry name" value="Abhydrolase_10"/>
    <property type="match status" value="1"/>
</dbReference>
<keyword evidence="3" id="KW-1185">Reference proteome</keyword>
<dbReference type="EMBL" id="BAHE01000011">
    <property type="protein sequence ID" value="GAB99910.1"/>
    <property type="molecule type" value="Genomic_DNA"/>
</dbReference>
<sequence>MNQQITFRPLSDGKGSSLLSASPLPDLAAAGYTDTEYAASGVARRLVGDADADAPPAEFTTRLVVRRPADAAAFNGCVVVEWLNVSSGSDAAPEYSYLAAELVRAGYAWVGVSAQYVGIEGGAGSVGVATGEPQSLAAKDPDRYAGLHHPGDAYCYDIFRSIGLAVRGDHSGETPTPDHPLAGLAVGSVLAVGESQSAMALTTYANTVAGDGDFDGFLIHSRAAAGLPAGEVGTGIDVSTVFSGEPTTIRTDLDAPVLVVQTETDVLTNFRYHLVRQPDTDRLRVWEIAGTSHADLHQIGDFEEFLGCPDPVNRGQQRFVLRAGLRHLRAWADGGDPPPSADPLRLRGVTTPEPEFEVDDIGNVLGGVRTPCVDAPTQVLSGVVPEPISRICLLFGSTHPVPEHLLAERYGTRDEYEKHYRDAADAAIAAGFVLVEDRDELIADAHPESVPE</sequence>
<name>K6WKL5_9ACTN</name>
<dbReference type="RefSeq" id="WP_006866138.1">
    <property type="nucleotide sequence ID" value="NZ_BAHE01000011.1"/>
</dbReference>
<dbReference type="Proteomes" id="UP000035058">
    <property type="component" value="Unassembled WGS sequence"/>
</dbReference>
<evidence type="ECO:0000259" key="1">
    <source>
        <dbReference type="Pfam" id="PF20091"/>
    </source>
</evidence>
<evidence type="ECO:0000313" key="3">
    <source>
        <dbReference type="Proteomes" id="UP000035058"/>
    </source>
</evidence>
<feature type="domain" description="Alpha/beta hydrolase" evidence="1">
    <location>
        <begin position="8"/>
        <end position="443"/>
    </location>
</feature>
<proteinExistence type="predicted"/>
<protein>
    <recommendedName>
        <fullName evidence="1">Alpha/beta hydrolase domain-containing protein</fullName>
    </recommendedName>
</protein>
<comment type="caution">
    <text evidence="2">The sequence shown here is derived from an EMBL/GenBank/DDBJ whole genome shotgun (WGS) entry which is preliminary data.</text>
</comment>
<dbReference type="AlphaFoldDB" id="K6WKL5"/>
<dbReference type="InterPro" id="IPR045394">
    <property type="entry name" value="Abhydrolase_dom"/>
</dbReference>
<gene>
    <name evidence="2" type="ORF">GONAM_11_00890</name>
</gene>
<organism evidence="2 3">
    <name type="scientific">Gordonia namibiensis NBRC 108229</name>
    <dbReference type="NCBI Taxonomy" id="1208314"/>
    <lineage>
        <taxon>Bacteria</taxon>
        <taxon>Bacillati</taxon>
        <taxon>Actinomycetota</taxon>
        <taxon>Actinomycetes</taxon>
        <taxon>Mycobacteriales</taxon>
        <taxon>Gordoniaceae</taxon>
        <taxon>Gordonia</taxon>
    </lineage>
</organism>
<reference evidence="2 3" key="1">
    <citation type="submission" date="2012-08" db="EMBL/GenBank/DDBJ databases">
        <title>Whole genome shotgun sequence of Gordonia namibiensis NBRC 108229.</title>
        <authorList>
            <person name="Isaki-Nakamura S."/>
            <person name="Hosoyama A."/>
            <person name="Tsuchikane K."/>
            <person name="Katsumata H."/>
            <person name="Baba S."/>
            <person name="Yamazaki S."/>
            <person name="Fujita N."/>
        </authorList>
    </citation>
    <scope>NUCLEOTIDE SEQUENCE [LARGE SCALE GENOMIC DNA]</scope>
    <source>
        <strain evidence="2 3">NBRC 108229</strain>
    </source>
</reference>
<accession>K6WKL5</accession>